<dbReference type="GO" id="GO:0043138">
    <property type="term" value="F:3'-5' DNA helicase activity"/>
    <property type="evidence" value="ECO:0007669"/>
    <property type="project" value="UniProtKB-EC"/>
</dbReference>
<evidence type="ECO:0000256" key="8">
    <source>
        <dbReference type="ARBA" id="ARBA00048988"/>
    </source>
</evidence>
<dbReference type="GO" id="GO:0016887">
    <property type="term" value="F:ATP hydrolysis activity"/>
    <property type="evidence" value="ECO:0007669"/>
    <property type="project" value="RHEA"/>
</dbReference>
<evidence type="ECO:0000256" key="9">
    <source>
        <dbReference type="PROSITE-ProRule" id="PRU00560"/>
    </source>
</evidence>
<comment type="catalytic activity">
    <reaction evidence="6">
        <text>Couples ATP hydrolysis with the unwinding of duplex DNA by translocating in the 3'-5' direction.</text>
        <dbReference type="EC" id="5.6.2.4"/>
    </reaction>
</comment>
<dbReference type="InterPro" id="IPR035093">
    <property type="entry name" value="RelE/ParE_toxin_dom_sf"/>
</dbReference>
<dbReference type="GO" id="GO:0005829">
    <property type="term" value="C:cytosol"/>
    <property type="evidence" value="ECO:0007669"/>
    <property type="project" value="TreeGrafter"/>
</dbReference>
<dbReference type="Pfam" id="PF00580">
    <property type="entry name" value="UvrD-helicase"/>
    <property type="match status" value="1"/>
</dbReference>
<comment type="catalytic activity">
    <reaction evidence="8">
        <text>ATP + H2O = ADP + phosphate + H(+)</text>
        <dbReference type="Rhea" id="RHEA:13065"/>
        <dbReference type="ChEBI" id="CHEBI:15377"/>
        <dbReference type="ChEBI" id="CHEBI:15378"/>
        <dbReference type="ChEBI" id="CHEBI:30616"/>
        <dbReference type="ChEBI" id="CHEBI:43474"/>
        <dbReference type="ChEBI" id="CHEBI:456216"/>
        <dbReference type="EC" id="5.6.2.4"/>
    </reaction>
</comment>
<dbReference type="STRING" id="415015.SAMN05660462_01311"/>
<evidence type="ECO:0000256" key="7">
    <source>
        <dbReference type="ARBA" id="ARBA00034808"/>
    </source>
</evidence>
<dbReference type="RefSeq" id="WP_091728858.1">
    <property type="nucleotide sequence ID" value="NZ_FNQE01000012.1"/>
</dbReference>
<dbReference type="OrthoDB" id="9787585at2"/>
<dbReference type="AlphaFoldDB" id="A0A1H3NZX4"/>
<dbReference type="GO" id="GO:0005524">
    <property type="term" value="F:ATP binding"/>
    <property type="evidence" value="ECO:0007669"/>
    <property type="project" value="UniProtKB-UniRule"/>
</dbReference>
<proteinExistence type="predicted"/>
<reference evidence="12" key="1">
    <citation type="submission" date="2016-10" db="EMBL/GenBank/DDBJ databases">
        <authorList>
            <person name="Varghese N."/>
            <person name="Submissions S."/>
        </authorList>
    </citation>
    <scope>NUCLEOTIDE SEQUENCE [LARGE SCALE GENOMIC DNA]</scope>
    <source>
        <strain evidence="12">DSM 21650</strain>
    </source>
</reference>
<dbReference type="PROSITE" id="PS51198">
    <property type="entry name" value="UVRD_HELICASE_ATP_BIND"/>
    <property type="match status" value="1"/>
</dbReference>
<keyword evidence="4 9" id="KW-0067">ATP-binding</keyword>
<dbReference type="SUPFAM" id="SSF143011">
    <property type="entry name" value="RelE-like"/>
    <property type="match status" value="1"/>
</dbReference>
<dbReference type="SUPFAM" id="SSF52540">
    <property type="entry name" value="P-loop containing nucleoside triphosphate hydrolases"/>
    <property type="match status" value="1"/>
</dbReference>
<keyword evidence="3 9" id="KW-0347">Helicase</keyword>
<evidence type="ECO:0000256" key="2">
    <source>
        <dbReference type="ARBA" id="ARBA00022801"/>
    </source>
</evidence>
<dbReference type="EC" id="5.6.2.4" evidence="7"/>
<feature type="binding site" evidence="9">
    <location>
        <begin position="269"/>
        <end position="276"/>
    </location>
    <ligand>
        <name>ATP</name>
        <dbReference type="ChEBI" id="CHEBI:30616"/>
    </ligand>
</feature>
<evidence type="ECO:0000256" key="5">
    <source>
        <dbReference type="ARBA" id="ARBA00023235"/>
    </source>
</evidence>
<organism evidence="11 12">
    <name type="scientific">Proteiniborus ethanoligenes</name>
    <dbReference type="NCBI Taxonomy" id="415015"/>
    <lineage>
        <taxon>Bacteria</taxon>
        <taxon>Bacillati</taxon>
        <taxon>Bacillota</taxon>
        <taxon>Clostridia</taxon>
        <taxon>Eubacteriales</taxon>
        <taxon>Proteiniborus</taxon>
    </lineage>
</organism>
<dbReference type="InterPro" id="IPR027417">
    <property type="entry name" value="P-loop_NTPase"/>
</dbReference>
<evidence type="ECO:0000256" key="3">
    <source>
        <dbReference type="ARBA" id="ARBA00022806"/>
    </source>
</evidence>
<dbReference type="CDD" id="cd18807">
    <property type="entry name" value="SF1_C_UvrD"/>
    <property type="match status" value="1"/>
</dbReference>
<name>A0A1H3NZX4_9FIRM</name>
<dbReference type="InterPro" id="IPR014017">
    <property type="entry name" value="DNA_helicase_UvrD-like_C"/>
</dbReference>
<evidence type="ECO:0000256" key="4">
    <source>
        <dbReference type="ARBA" id="ARBA00022840"/>
    </source>
</evidence>
<gene>
    <name evidence="11" type="ORF">SAMN05660462_01311</name>
</gene>
<evidence type="ECO:0000256" key="6">
    <source>
        <dbReference type="ARBA" id="ARBA00034617"/>
    </source>
</evidence>
<keyword evidence="1 9" id="KW-0547">Nucleotide-binding</keyword>
<keyword evidence="5" id="KW-0413">Isomerase</keyword>
<dbReference type="PANTHER" id="PTHR11070:SF45">
    <property type="entry name" value="DNA 3'-5' HELICASE"/>
    <property type="match status" value="1"/>
</dbReference>
<accession>A0A1H3NZX4</accession>
<dbReference type="InterPro" id="IPR014016">
    <property type="entry name" value="UvrD-like_ATP-bd"/>
</dbReference>
<dbReference type="PANTHER" id="PTHR11070">
    <property type="entry name" value="UVRD / RECB / PCRA DNA HELICASE FAMILY MEMBER"/>
    <property type="match status" value="1"/>
</dbReference>
<dbReference type="GO" id="GO:0003677">
    <property type="term" value="F:DNA binding"/>
    <property type="evidence" value="ECO:0007669"/>
    <property type="project" value="InterPro"/>
</dbReference>
<keyword evidence="12" id="KW-1185">Reference proteome</keyword>
<sequence length="710" mass="82438">MNVDIAITKTYLTALSKLPKSKQKKANNFFEKFKLNPDSASINYEDIIDMKDDKVRTVRIDQKYRAIIIHPPEGNVYLFVYIDNHDEAMDWAKNKIFNVNSSTSAIQVVDLTIGKKEVVPSEEEIESQDKGELSIADIYTQDELISIGIPKLVLPVLSFIKTDEDLVKHVKEYVSEDIYEILSFCLEGIDIEEIKECFSIENDFVPKTMHEAINKDINKSYIKVISEEDVISKVLDDPIDLWRIFIHPQQNKYVIGNNGNYKGSFQLKGSAGTGKTVVAMHRAKYLAENVYTSREDKILFTTYSKKLTKSVEYNLKNMCNLESLNRIEVINLHSWIAKYLKEHNISFKIIDDETRAIFIESAITRVGLEQDYTLSDVITEIDVVLSYHQVMDLDSYLRVSRNGAFKKLGRSQRKEVWNIISEYLEMLHESDFTEWWIIIKDVIHMISRKKDINYSAIIIDEAQDFGMPEYRLIRALIDEKENDLFIVGDIRQRIYSVNSNFSKCGINIKGNRTRELKINYRNTLEISQQAEKIIRGVNFTDFDSDTFQDKSSKCVMRGKRPIINNFPSQYEESNYVLEEIRKIVSSGINYSEIAIVSRVNSYLSIIKDTLNKAMIRTISLEEVNPISQNNVYIGTMHGIKGFEFKVVFLVGMNESMIPYKNQLDKLEYHREIEEYENKERSLLYVAMTRARDQLYILSSNQISKWIEKIS</sequence>
<dbReference type="InterPro" id="IPR000212">
    <property type="entry name" value="DNA_helicase_UvrD/REP"/>
</dbReference>
<evidence type="ECO:0000256" key="1">
    <source>
        <dbReference type="ARBA" id="ARBA00022741"/>
    </source>
</evidence>
<dbReference type="Gene3D" id="3.40.50.300">
    <property type="entry name" value="P-loop containing nucleotide triphosphate hydrolases"/>
    <property type="match status" value="2"/>
</dbReference>
<dbReference type="GO" id="GO:0000725">
    <property type="term" value="P:recombinational repair"/>
    <property type="evidence" value="ECO:0007669"/>
    <property type="project" value="TreeGrafter"/>
</dbReference>
<dbReference type="EMBL" id="FNQE01000012">
    <property type="protein sequence ID" value="SDY94437.1"/>
    <property type="molecule type" value="Genomic_DNA"/>
</dbReference>
<evidence type="ECO:0000313" key="12">
    <source>
        <dbReference type="Proteomes" id="UP000198625"/>
    </source>
</evidence>
<dbReference type="Pfam" id="PF13361">
    <property type="entry name" value="UvrD_C"/>
    <property type="match status" value="1"/>
</dbReference>
<keyword evidence="2 9" id="KW-0378">Hydrolase</keyword>
<evidence type="ECO:0000259" key="10">
    <source>
        <dbReference type="PROSITE" id="PS51198"/>
    </source>
</evidence>
<protein>
    <recommendedName>
        <fullName evidence="7">DNA 3'-5' helicase</fullName>
        <ecNumber evidence="7">5.6.2.4</ecNumber>
    </recommendedName>
</protein>
<feature type="domain" description="UvrD-like helicase ATP-binding" evidence="10">
    <location>
        <begin position="248"/>
        <end position="523"/>
    </location>
</feature>
<dbReference type="Proteomes" id="UP000198625">
    <property type="component" value="Unassembled WGS sequence"/>
</dbReference>
<evidence type="ECO:0000313" key="11">
    <source>
        <dbReference type="EMBL" id="SDY94437.1"/>
    </source>
</evidence>